<dbReference type="CDD" id="cd05399">
    <property type="entry name" value="NT_Rel-Spo_like"/>
    <property type="match status" value="1"/>
</dbReference>
<proteinExistence type="predicted"/>
<dbReference type="InterPro" id="IPR043519">
    <property type="entry name" value="NT_sf"/>
</dbReference>
<reference evidence="2 3" key="1">
    <citation type="journal article" date="2017" name="Int. J. Syst. Evol. Microbiol.">
        <title>Ramlibacter monticola sp. nov., isolated from forest soil.</title>
        <authorList>
            <person name="Chaudhary D.K."/>
            <person name="Kim J."/>
        </authorList>
    </citation>
    <scope>NUCLEOTIDE SEQUENCE [LARGE SCALE GENOMIC DNA]</scope>
    <source>
        <strain evidence="2 3">KACC 19175</strain>
    </source>
</reference>
<dbReference type="PANTHER" id="PTHR41773:SF1">
    <property type="entry name" value="RELA_SPOT DOMAIN-CONTAINING PROTEIN"/>
    <property type="match status" value="1"/>
</dbReference>
<dbReference type="Pfam" id="PF04607">
    <property type="entry name" value="RelA_SpoT"/>
    <property type="match status" value="1"/>
</dbReference>
<dbReference type="EMBL" id="JAEQNE010000006">
    <property type="protein sequence ID" value="MBL0393932.1"/>
    <property type="molecule type" value="Genomic_DNA"/>
</dbReference>
<dbReference type="SUPFAM" id="SSF81301">
    <property type="entry name" value="Nucleotidyltransferase"/>
    <property type="match status" value="1"/>
</dbReference>
<dbReference type="SMART" id="SM00954">
    <property type="entry name" value="RelA_SpoT"/>
    <property type="match status" value="1"/>
</dbReference>
<feature type="domain" description="RelA/SpoT" evidence="1">
    <location>
        <begin position="45"/>
        <end position="184"/>
    </location>
</feature>
<keyword evidence="3" id="KW-1185">Reference proteome</keyword>
<dbReference type="Gene3D" id="3.30.460.10">
    <property type="entry name" value="Beta Polymerase, domain 2"/>
    <property type="match status" value="1"/>
</dbReference>
<dbReference type="Proteomes" id="UP000599109">
    <property type="component" value="Unassembled WGS sequence"/>
</dbReference>
<organism evidence="2 3">
    <name type="scientific">Ramlibacter monticola</name>
    <dbReference type="NCBI Taxonomy" id="1926872"/>
    <lineage>
        <taxon>Bacteria</taxon>
        <taxon>Pseudomonadati</taxon>
        <taxon>Pseudomonadota</taxon>
        <taxon>Betaproteobacteria</taxon>
        <taxon>Burkholderiales</taxon>
        <taxon>Comamonadaceae</taxon>
        <taxon>Ramlibacter</taxon>
    </lineage>
</organism>
<protein>
    <submittedName>
        <fullName evidence="2">RelA/SpoT domain-containing protein</fullName>
    </submittedName>
</protein>
<name>A0A937CWL1_9BURK</name>
<sequence length="234" mass="26981">MDAVVEAYLARRDELDYFRRQVTDFFLISRQFNAPPLPLVHSVKSRLKDVDHLREKVQRKWVDGPVTPENLFSRITDLAGVRVIHLYSRQFTEIHRAIEQHIQQGYWHLFEPPVAYSWDPEATAYFESLNLRAMTRESYYTSIHYVVKPQASADLSCEIQIRTLFEEAWGEIDHALNYPTETKLLACREQIRVLAKLASTGTRLADSIFATAQDGCQNPPTAKATAKRKSRAKA</sequence>
<dbReference type="GO" id="GO:0015969">
    <property type="term" value="P:guanosine tetraphosphate metabolic process"/>
    <property type="evidence" value="ECO:0007669"/>
    <property type="project" value="InterPro"/>
</dbReference>
<evidence type="ECO:0000313" key="2">
    <source>
        <dbReference type="EMBL" id="MBL0393932.1"/>
    </source>
</evidence>
<gene>
    <name evidence="2" type="ORF">JJ685_22530</name>
</gene>
<dbReference type="RefSeq" id="WP_201676580.1">
    <property type="nucleotide sequence ID" value="NZ_JAEQNE010000006.1"/>
</dbReference>
<dbReference type="InterPro" id="IPR007685">
    <property type="entry name" value="RelA_SpoT"/>
</dbReference>
<dbReference type="PANTHER" id="PTHR41773">
    <property type="entry name" value="GTP PYROPHOSPHATASE-RELATED"/>
    <property type="match status" value="1"/>
</dbReference>
<accession>A0A937CWL1</accession>
<comment type="caution">
    <text evidence="2">The sequence shown here is derived from an EMBL/GenBank/DDBJ whole genome shotgun (WGS) entry which is preliminary data.</text>
</comment>
<dbReference type="AlphaFoldDB" id="A0A937CWL1"/>
<evidence type="ECO:0000313" key="3">
    <source>
        <dbReference type="Proteomes" id="UP000599109"/>
    </source>
</evidence>
<evidence type="ECO:0000259" key="1">
    <source>
        <dbReference type="SMART" id="SM00954"/>
    </source>
</evidence>